<dbReference type="EMBL" id="DQAY01000059">
    <property type="protein sequence ID" value="HCO23415.1"/>
    <property type="molecule type" value="Genomic_DNA"/>
</dbReference>
<evidence type="ECO:0000256" key="2">
    <source>
        <dbReference type="PROSITE-ProRule" id="PRU00169"/>
    </source>
</evidence>
<protein>
    <recommendedName>
        <fullName evidence="3">Response regulatory domain-containing protein</fullName>
    </recommendedName>
</protein>
<dbReference type="Gene3D" id="3.40.50.2300">
    <property type="match status" value="1"/>
</dbReference>
<dbReference type="InterPro" id="IPR050595">
    <property type="entry name" value="Bact_response_regulator"/>
</dbReference>
<comment type="caution">
    <text evidence="4">The sequence shown here is derived from an EMBL/GenBank/DDBJ whole genome shotgun (WGS) entry which is preliminary data.</text>
</comment>
<feature type="modified residue" description="4-aspartylphosphate" evidence="2">
    <location>
        <position position="57"/>
    </location>
</feature>
<dbReference type="GO" id="GO:0000160">
    <property type="term" value="P:phosphorelay signal transduction system"/>
    <property type="evidence" value="ECO:0007669"/>
    <property type="project" value="InterPro"/>
</dbReference>
<reference evidence="4 5" key="1">
    <citation type="journal article" date="2018" name="Nat. Biotechnol.">
        <title>A standardized bacterial taxonomy based on genome phylogeny substantially revises the tree of life.</title>
        <authorList>
            <person name="Parks D.H."/>
            <person name="Chuvochina M."/>
            <person name="Waite D.W."/>
            <person name="Rinke C."/>
            <person name="Skarshewski A."/>
            <person name="Chaumeil P.A."/>
            <person name="Hugenholtz P."/>
        </authorList>
    </citation>
    <scope>NUCLEOTIDE SEQUENCE [LARGE SCALE GENOMIC DNA]</scope>
    <source>
        <strain evidence="4">UBA9375</strain>
    </source>
</reference>
<evidence type="ECO:0000313" key="5">
    <source>
        <dbReference type="Proteomes" id="UP000263642"/>
    </source>
</evidence>
<keyword evidence="1 2" id="KW-0597">Phosphoprotein</keyword>
<name>A0A3D3R3M4_9PLAN</name>
<dbReference type="PANTHER" id="PTHR44591:SF25">
    <property type="entry name" value="CHEMOTAXIS TWO-COMPONENT RESPONSE REGULATOR"/>
    <property type="match status" value="1"/>
</dbReference>
<proteinExistence type="predicted"/>
<dbReference type="Pfam" id="PF00072">
    <property type="entry name" value="Response_reg"/>
    <property type="match status" value="1"/>
</dbReference>
<dbReference type="Proteomes" id="UP000263642">
    <property type="component" value="Unassembled WGS sequence"/>
</dbReference>
<dbReference type="AlphaFoldDB" id="A0A3D3R3M4"/>
<evidence type="ECO:0000313" key="4">
    <source>
        <dbReference type="EMBL" id="HCO23415.1"/>
    </source>
</evidence>
<accession>A0A3D3R3M4</accession>
<dbReference type="PANTHER" id="PTHR44591">
    <property type="entry name" value="STRESS RESPONSE REGULATOR PROTEIN 1"/>
    <property type="match status" value="1"/>
</dbReference>
<feature type="domain" description="Response regulatory" evidence="3">
    <location>
        <begin position="8"/>
        <end position="123"/>
    </location>
</feature>
<gene>
    <name evidence="4" type="ORF">DIT97_10285</name>
</gene>
<dbReference type="SMART" id="SM00448">
    <property type="entry name" value="REC"/>
    <property type="match status" value="1"/>
</dbReference>
<dbReference type="SUPFAM" id="SSF52172">
    <property type="entry name" value="CheY-like"/>
    <property type="match status" value="1"/>
</dbReference>
<evidence type="ECO:0000259" key="3">
    <source>
        <dbReference type="PROSITE" id="PS50110"/>
    </source>
</evidence>
<dbReference type="InterPro" id="IPR011006">
    <property type="entry name" value="CheY-like_superfamily"/>
</dbReference>
<dbReference type="PROSITE" id="PS50110">
    <property type="entry name" value="RESPONSE_REGULATORY"/>
    <property type="match status" value="1"/>
</dbReference>
<dbReference type="InterPro" id="IPR001789">
    <property type="entry name" value="Sig_transdc_resp-reg_receiver"/>
</dbReference>
<sequence length="132" mass="14515">MNLTRENKVYIIDDDTDVAQSTVTLLETQGLKTALFNSAEAFLTETAPGISGCVVSDYELKGNWNGIDLLRKTQALGYRVPFIVASGSMNHSAQMTAKKSGAFAILEKPYPAQVLFETIHAALNHQDRHFPE</sequence>
<evidence type="ECO:0000256" key="1">
    <source>
        <dbReference type="ARBA" id="ARBA00022553"/>
    </source>
</evidence>
<organism evidence="4 5">
    <name type="scientific">Gimesia maris</name>
    <dbReference type="NCBI Taxonomy" id="122"/>
    <lineage>
        <taxon>Bacteria</taxon>
        <taxon>Pseudomonadati</taxon>
        <taxon>Planctomycetota</taxon>
        <taxon>Planctomycetia</taxon>
        <taxon>Planctomycetales</taxon>
        <taxon>Planctomycetaceae</taxon>
        <taxon>Gimesia</taxon>
    </lineage>
</organism>